<name>A0ABR1FQR0_AURAN</name>
<feature type="region of interest" description="Disordered" evidence="13">
    <location>
        <begin position="51"/>
        <end position="93"/>
    </location>
</feature>
<evidence type="ECO:0000256" key="10">
    <source>
        <dbReference type="PROSITE-ProRule" id="PRU00047"/>
    </source>
</evidence>
<keyword evidence="16" id="KW-1185">Reference proteome</keyword>
<dbReference type="SMART" id="SM00322">
    <property type="entry name" value="KH"/>
    <property type="match status" value="1"/>
</dbReference>
<protein>
    <recommendedName>
        <fullName evidence="12">Branchpoint-bridging protein</fullName>
    </recommendedName>
</protein>
<keyword evidence="9 12" id="KW-0539">Nucleus</keyword>
<evidence type="ECO:0000313" key="15">
    <source>
        <dbReference type="EMBL" id="KAK7235733.1"/>
    </source>
</evidence>
<comment type="function">
    <text evidence="12">Necessary for the splicing of pre-mRNA. Has a role in the recognition of the branch site (5'-UACUAAC-3'), the pyrimidine tract and the 3'-splice site at the 3'-end of introns.</text>
</comment>
<evidence type="ECO:0000313" key="16">
    <source>
        <dbReference type="Proteomes" id="UP001363151"/>
    </source>
</evidence>
<gene>
    <name evidence="15" type="primary">SF1</name>
    <name evidence="15" type="ORF">SO694_00067151</name>
</gene>
<dbReference type="SMART" id="SM00343">
    <property type="entry name" value="ZnF_C2HC"/>
    <property type="match status" value="2"/>
</dbReference>
<dbReference type="PANTHER" id="PTHR11208">
    <property type="entry name" value="RNA-BINDING PROTEIN RELATED"/>
    <property type="match status" value="1"/>
</dbReference>
<feature type="region of interest" description="Disordered" evidence="13">
    <location>
        <begin position="153"/>
        <end position="189"/>
    </location>
</feature>
<evidence type="ECO:0000256" key="3">
    <source>
        <dbReference type="ARBA" id="ARBA00022664"/>
    </source>
</evidence>
<sequence>MTNAFAEGDNNAYEEKAERMAEQKLLFQPMRKWYLDRRNVKLQAEHGLFPSMTRASGPRRAAARAPPPAAVAPEPAAAPAAAAPSPGAATSSDGAAAAGVDLAMLRELHGPMGAWYAADGRAALRASHGAYPASAEDLESWPAFEQITQAFLEDGDGAGDDAPKPRPRKKSRFSNRDATTKTNVEPRSAGTLRLLQQQAATMGPGGGQLALLAANQLALARPTGVQPGAHLTQEQQQELMLLQMQLRTLQERSMNFGAEFEKWSQDPDRADPPPIYGPDGKRANTPEVLFRQELQRERSELMEKISAIQPTAAAAMGDAPKRPTRKLYIPVKEFPNVCFMGLILGPRGNHHKRMERDTLCKIRIRGKGSLREGSRGKDQQRDLDDDKDDMHVWVEGPSEAHVQQAVDMIEPLLNPESAKIDELKEKHQTELAEINGTTRTEIYCHICGEKGHQQWECPAKQRSYAMANVRCALCGDTSHPTRDCALNKQQATAAAGADGMPAADSAAARVKAPAPPPLPPTNYQQQQQVWYPGAQYAQGYQPQAPPQQAYAYQQQQTYRPGYPPQQPR</sequence>
<dbReference type="InterPro" id="IPR032570">
    <property type="entry name" value="SF1-HH"/>
</dbReference>
<feature type="compositionally biased region" description="Low complexity" evidence="13">
    <location>
        <begin position="496"/>
        <end position="512"/>
    </location>
</feature>
<evidence type="ECO:0000256" key="2">
    <source>
        <dbReference type="ARBA" id="ARBA00010382"/>
    </source>
</evidence>
<dbReference type="PANTHER" id="PTHR11208:SF45">
    <property type="entry name" value="SPLICING FACTOR 1"/>
    <property type="match status" value="1"/>
</dbReference>
<evidence type="ECO:0000259" key="14">
    <source>
        <dbReference type="PROSITE" id="PS50158"/>
    </source>
</evidence>
<evidence type="ECO:0000256" key="8">
    <source>
        <dbReference type="ARBA" id="ARBA00023187"/>
    </source>
</evidence>
<dbReference type="SUPFAM" id="SSF54791">
    <property type="entry name" value="Eukaryotic type KH-domain (KH-domain type I)"/>
    <property type="match status" value="1"/>
</dbReference>
<reference evidence="15 16" key="1">
    <citation type="submission" date="2024-03" db="EMBL/GenBank/DDBJ databases">
        <title>Aureococcus anophagefferens CCMP1851 and Kratosvirus quantuckense: Draft genome of a second virus-susceptible host strain in the model system.</title>
        <authorList>
            <person name="Chase E."/>
            <person name="Truchon A.R."/>
            <person name="Schepens W."/>
            <person name="Wilhelm S.W."/>
        </authorList>
    </citation>
    <scope>NUCLEOTIDE SEQUENCE [LARGE SCALE GENOMIC DNA]</scope>
    <source>
        <strain evidence="15 16">CCMP1851</strain>
    </source>
</reference>
<dbReference type="Gene3D" id="3.30.1370.10">
    <property type="entry name" value="K Homology domain, type 1"/>
    <property type="match status" value="1"/>
</dbReference>
<dbReference type="InterPro" id="IPR001878">
    <property type="entry name" value="Znf_CCHC"/>
</dbReference>
<keyword evidence="12" id="KW-0747">Spliceosome</keyword>
<evidence type="ECO:0000256" key="4">
    <source>
        <dbReference type="ARBA" id="ARBA00022723"/>
    </source>
</evidence>
<dbReference type="InterPro" id="IPR045071">
    <property type="entry name" value="BBP-like"/>
</dbReference>
<evidence type="ECO:0000256" key="7">
    <source>
        <dbReference type="ARBA" id="ARBA00022884"/>
    </source>
</evidence>
<feature type="domain" description="CCHC-type" evidence="14">
    <location>
        <begin position="444"/>
        <end position="458"/>
    </location>
</feature>
<comment type="similarity">
    <text evidence="2 12">Belongs to the BBP/SF1 family.</text>
</comment>
<evidence type="ECO:0000256" key="1">
    <source>
        <dbReference type="ARBA" id="ARBA00004123"/>
    </source>
</evidence>
<keyword evidence="6 12" id="KW-0862">Zinc</keyword>
<proteinExistence type="inferred from homology"/>
<feature type="region of interest" description="Disordered" evidence="13">
    <location>
        <begin position="496"/>
        <end position="568"/>
    </location>
</feature>
<feature type="compositionally biased region" description="Low complexity" evidence="13">
    <location>
        <begin position="71"/>
        <end position="93"/>
    </location>
</feature>
<keyword evidence="8 12" id="KW-0508">mRNA splicing</keyword>
<comment type="subcellular location">
    <subcellularLocation>
        <location evidence="1 12">Nucleus</location>
    </subcellularLocation>
</comment>
<dbReference type="PROSITE" id="PS50084">
    <property type="entry name" value="KH_TYPE_1"/>
    <property type="match status" value="1"/>
</dbReference>
<evidence type="ECO:0000256" key="6">
    <source>
        <dbReference type="ARBA" id="ARBA00022833"/>
    </source>
</evidence>
<feature type="compositionally biased region" description="Basic and acidic residues" evidence="13">
    <location>
        <begin position="262"/>
        <end position="271"/>
    </location>
</feature>
<feature type="compositionally biased region" description="Low complexity" evidence="13">
    <location>
        <begin position="521"/>
        <end position="556"/>
    </location>
</feature>
<evidence type="ECO:0000256" key="9">
    <source>
        <dbReference type="ARBA" id="ARBA00023242"/>
    </source>
</evidence>
<evidence type="ECO:0000256" key="13">
    <source>
        <dbReference type="SAM" id="MobiDB-lite"/>
    </source>
</evidence>
<comment type="caution">
    <text evidence="15">The sequence shown here is derived from an EMBL/GenBank/DDBJ whole genome shotgun (WGS) entry which is preliminary data.</text>
</comment>
<dbReference type="InterPro" id="IPR047086">
    <property type="entry name" value="SF1-HH_sf"/>
</dbReference>
<keyword evidence="7 11" id="KW-0694">RNA-binding</keyword>
<evidence type="ECO:0000256" key="11">
    <source>
        <dbReference type="PROSITE-ProRule" id="PRU00117"/>
    </source>
</evidence>
<dbReference type="InterPro" id="IPR036875">
    <property type="entry name" value="Znf_CCHC_sf"/>
</dbReference>
<dbReference type="EMBL" id="JBBJCI010000290">
    <property type="protein sequence ID" value="KAK7235733.1"/>
    <property type="molecule type" value="Genomic_DNA"/>
</dbReference>
<keyword evidence="3 12" id="KW-0507">mRNA processing</keyword>
<keyword evidence="5 10" id="KW-0863">Zinc-finger</keyword>
<dbReference type="PROSITE" id="PS50158">
    <property type="entry name" value="ZF_CCHC"/>
    <property type="match status" value="1"/>
</dbReference>
<organism evidence="15 16">
    <name type="scientific">Aureococcus anophagefferens</name>
    <name type="common">Harmful bloom alga</name>
    <dbReference type="NCBI Taxonomy" id="44056"/>
    <lineage>
        <taxon>Eukaryota</taxon>
        <taxon>Sar</taxon>
        <taxon>Stramenopiles</taxon>
        <taxon>Ochrophyta</taxon>
        <taxon>Pelagophyceae</taxon>
        <taxon>Pelagomonadales</taxon>
        <taxon>Pelagomonadaceae</taxon>
        <taxon>Aureococcus</taxon>
    </lineage>
</organism>
<dbReference type="InterPro" id="IPR004087">
    <property type="entry name" value="KH_dom"/>
</dbReference>
<dbReference type="SUPFAM" id="SSF57756">
    <property type="entry name" value="Retrovirus zinc finger-like domains"/>
    <property type="match status" value="1"/>
</dbReference>
<dbReference type="Gene3D" id="6.10.140.1790">
    <property type="match status" value="1"/>
</dbReference>
<feature type="region of interest" description="Disordered" evidence="13">
    <location>
        <begin position="262"/>
        <end position="284"/>
    </location>
</feature>
<evidence type="ECO:0000256" key="5">
    <source>
        <dbReference type="ARBA" id="ARBA00022771"/>
    </source>
</evidence>
<feature type="compositionally biased region" description="Low complexity" evidence="13">
    <location>
        <begin position="54"/>
        <end position="64"/>
    </location>
</feature>
<keyword evidence="4 12" id="KW-0479">Metal-binding</keyword>
<dbReference type="Pfam" id="PF22675">
    <property type="entry name" value="KH-I_KHDC4-BBP"/>
    <property type="match status" value="1"/>
</dbReference>
<dbReference type="Proteomes" id="UP001363151">
    <property type="component" value="Unassembled WGS sequence"/>
</dbReference>
<evidence type="ECO:0000256" key="12">
    <source>
        <dbReference type="RuleBase" id="RU367126"/>
    </source>
</evidence>
<dbReference type="Gene3D" id="4.10.60.10">
    <property type="entry name" value="Zinc finger, CCHC-type"/>
    <property type="match status" value="1"/>
</dbReference>
<dbReference type="Pfam" id="PF16275">
    <property type="entry name" value="SF1-HH"/>
    <property type="match status" value="1"/>
</dbReference>
<dbReference type="InterPro" id="IPR036612">
    <property type="entry name" value="KH_dom_type_1_sf"/>
</dbReference>
<accession>A0ABR1FQR0</accession>
<dbReference type="InterPro" id="IPR055256">
    <property type="entry name" value="KH_1_KHDC4/BBP-like"/>
</dbReference>